<dbReference type="OrthoDB" id="9797976at2"/>
<reference evidence="2 3" key="2">
    <citation type="journal article" date="2010" name="BMC Genomics">
        <title>The genome of Geobacter bemidjiensis, exemplar for the subsurface clade of Geobacter species that predominate in Fe(III)-reducing subsurface environments.</title>
        <authorList>
            <person name="Aklujkar M."/>
            <person name="Young N.D."/>
            <person name="Holmes D."/>
            <person name="Chavan M."/>
            <person name="Risso C."/>
            <person name="Kiss H.E."/>
            <person name="Han C.S."/>
            <person name="Land M.L."/>
            <person name="Lovley D.R."/>
        </authorList>
    </citation>
    <scope>NUCLEOTIDE SEQUENCE [LARGE SCALE GENOMIC DNA]</scope>
    <source>
        <strain evidence="3">ATCC BAA-1014 / DSM 16622 / JCM 12645 / Bem</strain>
    </source>
</reference>
<evidence type="ECO:0000313" key="2">
    <source>
        <dbReference type="EMBL" id="ACH37305.1"/>
    </source>
</evidence>
<evidence type="ECO:0000256" key="1">
    <source>
        <dbReference type="SAM" id="Phobius"/>
    </source>
</evidence>
<proteinExistence type="predicted"/>
<feature type="transmembrane region" description="Helical" evidence="1">
    <location>
        <begin position="183"/>
        <end position="202"/>
    </location>
</feature>
<evidence type="ECO:0008006" key="4">
    <source>
        <dbReference type="Google" id="ProtNLM"/>
    </source>
</evidence>
<keyword evidence="1" id="KW-1133">Transmembrane helix</keyword>
<dbReference type="KEGG" id="gbm:Gbem_0274"/>
<dbReference type="HOGENOM" id="CLU_091659_0_0_7"/>
<dbReference type="PANTHER" id="PTHR36111:SF2">
    <property type="entry name" value="INNER MEMBRANE PROTEIN"/>
    <property type="match status" value="1"/>
</dbReference>
<reference evidence="2 3" key="1">
    <citation type="submission" date="2008-07" db="EMBL/GenBank/DDBJ databases">
        <title>Complete sequence of Geobacter bemidjiensis BEM.</title>
        <authorList>
            <consortium name="US DOE Joint Genome Institute"/>
            <person name="Lucas S."/>
            <person name="Copeland A."/>
            <person name="Lapidus A."/>
            <person name="Glavina del Rio T."/>
            <person name="Dalin E."/>
            <person name="Tice H."/>
            <person name="Bruce D."/>
            <person name="Goodwin L."/>
            <person name="Pitluck S."/>
            <person name="Kiss H."/>
            <person name="Brettin T."/>
            <person name="Detter J.C."/>
            <person name="Han C."/>
            <person name="Kuske C.R."/>
            <person name="Schmutz J."/>
            <person name="Larimer F."/>
            <person name="Land M."/>
            <person name="Hauser L."/>
            <person name="Kyrpides N."/>
            <person name="Lykidis A."/>
            <person name="Lovley D."/>
            <person name="Richardson P."/>
        </authorList>
    </citation>
    <scope>NUCLEOTIDE SEQUENCE [LARGE SCALE GENOMIC DNA]</scope>
    <source>
        <strain evidence="3">ATCC BAA-1014 / DSM 16622 / JCM 12645 / Bem</strain>
    </source>
</reference>
<sequence>MIMQGTAVNAVAIVIGSVVGLKAGHLIPTRVRGTVMAGVGLAVLLIGCQLALKSREPMIIIGCLIGGGIIGELLRIEERLEKLGNWIGDRFQGSGQVAEGFVTASLLFCVGAMAIMGSLQDGLGSRPEILYAKAALDGITSVALASTLGVGVLFSSLAVFVYQGAITLSATLAQQLMTPAVVQEMNAVGGLLILAIGLDLLGMKRVPVGNLLPAVFLAPPLVMLFASS</sequence>
<feature type="transmembrane region" description="Helical" evidence="1">
    <location>
        <begin position="58"/>
        <end position="76"/>
    </location>
</feature>
<gene>
    <name evidence="2" type="ordered locus">Gbem_0274</name>
</gene>
<protein>
    <recommendedName>
        <fullName evidence="4">DUF554 domain-containing protein</fullName>
    </recommendedName>
</protein>
<feature type="transmembrane region" description="Helical" evidence="1">
    <location>
        <begin position="6"/>
        <end position="23"/>
    </location>
</feature>
<dbReference type="Proteomes" id="UP000008825">
    <property type="component" value="Chromosome"/>
</dbReference>
<dbReference type="Pfam" id="PF04474">
    <property type="entry name" value="DUF554"/>
    <property type="match status" value="1"/>
</dbReference>
<evidence type="ECO:0000313" key="3">
    <source>
        <dbReference type="Proteomes" id="UP000008825"/>
    </source>
</evidence>
<organism evidence="2 3">
    <name type="scientific">Citrifermentans bemidjiense (strain ATCC BAA-1014 / DSM 16622 / JCM 12645 / Bem)</name>
    <name type="common">Geobacter bemidjiensis</name>
    <dbReference type="NCBI Taxonomy" id="404380"/>
    <lineage>
        <taxon>Bacteria</taxon>
        <taxon>Pseudomonadati</taxon>
        <taxon>Thermodesulfobacteriota</taxon>
        <taxon>Desulfuromonadia</taxon>
        <taxon>Geobacterales</taxon>
        <taxon>Geobacteraceae</taxon>
        <taxon>Citrifermentans</taxon>
    </lineage>
</organism>
<dbReference type="eggNOG" id="COG1811">
    <property type="taxonomic scope" value="Bacteria"/>
</dbReference>
<keyword evidence="1" id="KW-0812">Transmembrane</keyword>
<dbReference type="PANTHER" id="PTHR36111">
    <property type="entry name" value="INNER MEMBRANE PROTEIN-RELATED"/>
    <property type="match status" value="1"/>
</dbReference>
<feature type="transmembrane region" description="Helical" evidence="1">
    <location>
        <begin position="139"/>
        <end position="162"/>
    </location>
</feature>
<dbReference type="AlphaFoldDB" id="B5EA07"/>
<dbReference type="InterPro" id="IPR007563">
    <property type="entry name" value="DUF554"/>
</dbReference>
<keyword evidence="1" id="KW-0472">Membrane</keyword>
<feature type="transmembrane region" description="Helical" evidence="1">
    <location>
        <begin position="35"/>
        <end position="52"/>
    </location>
</feature>
<dbReference type="STRING" id="404380.Gbem_0274"/>
<keyword evidence="3" id="KW-1185">Reference proteome</keyword>
<dbReference type="EMBL" id="CP001124">
    <property type="protein sequence ID" value="ACH37305.1"/>
    <property type="molecule type" value="Genomic_DNA"/>
</dbReference>
<feature type="transmembrane region" description="Helical" evidence="1">
    <location>
        <begin position="97"/>
        <end position="119"/>
    </location>
</feature>
<name>B5EA07_CITBB</name>
<accession>B5EA07</accession>
<dbReference type="RefSeq" id="WP_012528713.1">
    <property type="nucleotide sequence ID" value="NC_011146.1"/>
</dbReference>
<feature type="transmembrane region" description="Helical" evidence="1">
    <location>
        <begin position="208"/>
        <end position="226"/>
    </location>
</feature>